<dbReference type="RefSeq" id="WP_267533827.1">
    <property type="nucleotide sequence ID" value="NZ_JAPNKA010000001.1"/>
</dbReference>
<dbReference type="InterPro" id="IPR052164">
    <property type="entry name" value="Anthracycline_SecMetBiosynth"/>
</dbReference>
<dbReference type="EMBL" id="JAPNKA010000001">
    <property type="protein sequence ID" value="MCY1074872.1"/>
    <property type="molecule type" value="Genomic_DNA"/>
</dbReference>
<comment type="caution">
    <text evidence="2">The sequence shown here is derived from an EMBL/GenBank/DDBJ whole genome shotgun (WGS) entry which is preliminary data.</text>
</comment>
<proteinExistence type="predicted"/>
<dbReference type="InterPro" id="IPR004360">
    <property type="entry name" value="Glyas_Fos-R_dOase_dom"/>
</dbReference>
<dbReference type="PROSITE" id="PS51819">
    <property type="entry name" value="VOC"/>
    <property type="match status" value="1"/>
</dbReference>
<dbReference type="InterPro" id="IPR037523">
    <property type="entry name" value="VOC_core"/>
</dbReference>
<dbReference type="Pfam" id="PF00903">
    <property type="entry name" value="Glyoxalase"/>
    <property type="match status" value="1"/>
</dbReference>
<dbReference type="Gene3D" id="3.10.180.10">
    <property type="entry name" value="2,3-Dihydroxybiphenyl 1,2-Dioxygenase, domain 1"/>
    <property type="match status" value="1"/>
</dbReference>
<evidence type="ECO:0000259" key="1">
    <source>
        <dbReference type="PROSITE" id="PS51819"/>
    </source>
</evidence>
<dbReference type="SUPFAM" id="SSF54593">
    <property type="entry name" value="Glyoxalase/Bleomycin resistance protein/Dihydroxybiphenyl dioxygenase"/>
    <property type="match status" value="1"/>
</dbReference>
<reference evidence="2 3" key="1">
    <citation type="submission" date="2022-11" db="EMBL/GenBank/DDBJ databases">
        <title>Minimal conservation of predation-associated metabolite biosynthetic gene clusters underscores biosynthetic potential of Myxococcota including descriptions for ten novel species: Archangium lansinium sp. nov., Myxococcus landrumus sp. nov., Nannocystis bai.</title>
        <authorList>
            <person name="Ahearne A."/>
            <person name="Stevens C."/>
            <person name="Phillips K."/>
        </authorList>
    </citation>
    <scope>NUCLEOTIDE SEQUENCE [LARGE SCALE GENOMIC DNA]</scope>
    <source>
        <strain evidence="2 3">MIWBW</strain>
    </source>
</reference>
<evidence type="ECO:0000313" key="2">
    <source>
        <dbReference type="EMBL" id="MCY1074872.1"/>
    </source>
</evidence>
<dbReference type="PANTHER" id="PTHR33993">
    <property type="entry name" value="GLYOXALASE-RELATED"/>
    <property type="match status" value="1"/>
</dbReference>
<protein>
    <submittedName>
        <fullName evidence="2">VOC family protein</fullName>
    </submittedName>
</protein>
<accession>A0ABT4A1L0</accession>
<organism evidence="2 3">
    <name type="scientific">Archangium lansingense</name>
    <dbReference type="NCBI Taxonomy" id="2995310"/>
    <lineage>
        <taxon>Bacteria</taxon>
        <taxon>Pseudomonadati</taxon>
        <taxon>Myxococcota</taxon>
        <taxon>Myxococcia</taxon>
        <taxon>Myxococcales</taxon>
        <taxon>Cystobacterineae</taxon>
        <taxon>Archangiaceae</taxon>
        <taxon>Archangium</taxon>
    </lineage>
</organism>
<name>A0ABT4A1L0_9BACT</name>
<gene>
    <name evidence="2" type="ORF">OV287_10255</name>
</gene>
<dbReference type="Proteomes" id="UP001207654">
    <property type="component" value="Unassembled WGS sequence"/>
</dbReference>
<dbReference type="PANTHER" id="PTHR33993:SF14">
    <property type="entry name" value="GB|AAF24581.1"/>
    <property type="match status" value="1"/>
</dbReference>
<keyword evidence="3" id="KW-1185">Reference proteome</keyword>
<dbReference type="InterPro" id="IPR029068">
    <property type="entry name" value="Glyas_Bleomycin-R_OHBP_Dase"/>
</dbReference>
<sequence length="128" mass="13639">MTTPAPILGLRTTVYHVTDLAKAKAWYSQVLGVSPYFDEPFYVGFNVGGFELGLDPDPKSGKPGAGGAVTYWGVENADQSWERLMKLGAEPASPVRDVGGGIRVAAVKDPFGNEFGIIENPHFPNTAA</sequence>
<feature type="domain" description="VOC" evidence="1">
    <location>
        <begin position="9"/>
        <end position="120"/>
    </location>
</feature>
<evidence type="ECO:0000313" key="3">
    <source>
        <dbReference type="Proteomes" id="UP001207654"/>
    </source>
</evidence>